<keyword evidence="3" id="KW-1185">Reference proteome</keyword>
<gene>
    <name evidence="2" type="ORF">RFI_17478</name>
</gene>
<dbReference type="AlphaFoldDB" id="X6N0F0"/>
<dbReference type="EMBL" id="ASPP01013314">
    <property type="protein sequence ID" value="ETO19755.1"/>
    <property type="molecule type" value="Genomic_DNA"/>
</dbReference>
<reference evidence="2 3" key="1">
    <citation type="journal article" date="2013" name="Curr. Biol.">
        <title>The Genome of the Foraminiferan Reticulomyxa filosa.</title>
        <authorList>
            <person name="Glockner G."/>
            <person name="Hulsmann N."/>
            <person name="Schleicher M."/>
            <person name="Noegel A.A."/>
            <person name="Eichinger L."/>
            <person name="Gallinger C."/>
            <person name="Pawlowski J."/>
            <person name="Sierra R."/>
            <person name="Euteneuer U."/>
            <person name="Pillet L."/>
            <person name="Moustafa A."/>
            <person name="Platzer M."/>
            <person name="Groth M."/>
            <person name="Szafranski K."/>
            <person name="Schliwa M."/>
        </authorList>
    </citation>
    <scope>NUCLEOTIDE SEQUENCE [LARGE SCALE GENOMIC DNA]</scope>
</reference>
<dbReference type="Pfam" id="PF21264">
    <property type="entry name" value="DYNC2H1_AAA_dom"/>
    <property type="match status" value="1"/>
</dbReference>
<comment type="caution">
    <text evidence="2">The sequence shown here is derived from an EMBL/GenBank/DDBJ whole genome shotgun (WGS) entry which is preliminary data.</text>
</comment>
<proteinExistence type="predicted"/>
<feature type="domain" description="Cytoplasmic dynein 2 heavy chain 1 AAA+ ATPase" evidence="1">
    <location>
        <begin position="13"/>
        <end position="118"/>
    </location>
</feature>
<dbReference type="InterPro" id="IPR049400">
    <property type="entry name" value="DYNC2H1_AAA_dom"/>
</dbReference>
<dbReference type="Proteomes" id="UP000023152">
    <property type="component" value="Unassembled WGS sequence"/>
</dbReference>
<accession>X6N0F0</accession>
<name>X6N0F0_RETFI</name>
<evidence type="ECO:0000313" key="2">
    <source>
        <dbReference type="EMBL" id="ETO19755.1"/>
    </source>
</evidence>
<evidence type="ECO:0000259" key="1">
    <source>
        <dbReference type="Pfam" id="PF21264"/>
    </source>
</evidence>
<evidence type="ECO:0000313" key="3">
    <source>
        <dbReference type="Proteomes" id="UP000023152"/>
    </source>
</evidence>
<sequence length="204" mass="23882">MIHLSQEDIPFHVIVHSWLSKQPIAPAMQTQVQGWMHDIFLKAVHLLHQQMINSNEPIFVIRTTIIGLLRSSLCHLDMDNFSDMNKINKKEFVVQCIRGLTCNLTYKFKQQLALEILKLSEETVSNGLNRDNIGCIYFDPQHNAIRHYDNVALSKQHQDILSKLYTDQVLDVDNIPMIMYVMKLNIKIKIHICIRHIKKNYTYN</sequence>
<organism evidence="2 3">
    <name type="scientific">Reticulomyxa filosa</name>
    <dbReference type="NCBI Taxonomy" id="46433"/>
    <lineage>
        <taxon>Eukaryota</taxon>
        <taxon>Sar</taxon>
        <taxon>Rhizaria</taxon>
        <taxon>Retaria</taxon>
        <taxon>Foraminifera</taxon>
        <taxon>Monothalamids</taxon>
        <taxon>Reticulomyxidae</taxon>
        <taxon>Reticulomyxa</taxon>
    </lineage>
</organism>
<protein>
    <recommendedName>
        <fullName evidence="1">Cytoplasmic dynein 2 heavy chain 1 AAA+ ATPase domain-containing protein</fullName>
    </recommendedName>
</protein>